<protein>
    <submittedName>
        <fullName evidence="14">Penicillin-binding protein 2</fullName>
    </submittedName>
</protein>
<dbReference type="Gene3D" id="3.40.710.10">
    <property type="entry name" value="DD-peptidase/beta-lactamase superfamily"/>
    <property type="match status" value="1"/>
</dbReference>
<dbReference type="SUPFAM" id="SSF56519">
    <property type="entry name" value="Penicillin binding protein dimerisation domain"/>
    <property type="match status" value="1"/>
</dbReference>
<feature type="transmembrane region" description="Helical" evidence="11">
    <location>
        <begin position="21"/>
        <end position="45"/>
    </location>
</feature>
<comment type="caution">
    <text evidence="14">The sequence shown here is derived from an EMBL/GenBank/DDBJ whole genome shotgun (WGS) entry which is preliminary data.</text>
</comment>
<evidence type="ECO:0000256" key="2">
    <source>
        <dbReference type="ARBA" id="ARBA00004236"/>
    </source>
</evidence>
<dbReference type="RefSeq" id="WP_183586800.1">
    <property type="nucleotide sequence ID" value="NZ_JACHXJ010000007.1"/>
</dbReference>
<sequence length="685" mass="76361">MNNFWGRNVKGDKDNEPKSGLNLRVNLFFFSTFIIFCVIIIRLAVIQFVEADTLTEKETGQNTKNIPLPPARGDILDATGTKLAFSTPVQSLYITLQKDYSNATEKSRKNRAEAMQLAQKIADVFNGMGDPIKKEDIIEAMDLDSKKEHGYYPRRIKMDLSQREIAYFMERKSEFPGIEIIEESKRTYNPNTIAVQTVGYIKSFKHTESLKEYDEARKEQKDPGLVYTPDELVGVDGVEMSFQKELRGKNGYKVVSVTPGNIVDGVEEIVPPEKGNDVWLTINKQVQQTAEQAIMDQLDWVHHNPVSGETHPNALTGYAVAMEVETGKIVAMASMPDYDTNVWGDGGISNKDYEKIKANYQNGTITPISSGKSGHNMESTLLLGSTMKPLSVLIGLKEHLFSTTTPYNDVGIAYFGKEKKAVRNSQNHAYGYLRTPAEAIEHSSNAFMVDMVGDKLYKKYINAGGDYNKGVDVWDKYMKQFGLGVSTGIDLPNEFLGRREYMPDKNGKFPQTGSAQGSLVYASFGQEGRYTTLQLAQYATTLANEGERIKPQIVSKITDQNGKVVKTFKREVLNKTDDFDKSYWSLVRRGMNTDVKSAFAGFPYDFARKTGTSQQESSDGVNRDNGVFIAYAPRNNPKLAVAVVIPEGGFGAYSAAPIARKIFDAYDQEYGLDGVPKKNKQAVNP</sequence>
<keyword evidence="7" id="KW-0573">Peptidoglycan synthesis</keyword>
<keyword evidence="8 11" id="KW-1133">Transmembrane helix</keyword>
<evidence type="ECO:0000256" key="5">
    <source>
        <dbReference type="ARBA" id="ARBA00022692"/>
    </source>
</evidence>
<dbReference type="GO" id="GO:0005886">
    <property type="term" value="C:plasma membrane"/>
    <property type="evidence" value="ECO:0007669"/>
    <property type="project" value="UniProtKB-SubCell"/>
</dbReference>
<dbReference type="GO" id="GO:0071972">
    <property type="term" value="F:peptidoglycan L,D-transpeptidase activity"/>
    <property type="evidence" value="ECO:0007669"/>
    <property type="project" value="TreeGrafter"/>
</dbReference>
<evidence type="ECO:0000256" key="4">
    <source>
        <dbReference type="ARBA" id="ARBA00022475"/>
    </source>
</evidence>
<evidence type="ECO:0000256" key="7">
    <source>
        <dbReference type="ARBA" id="ARBA00022984"/>
    </source>
</evidence>
<evidence type="ECO:0000256" key="9">
    <source>
        <dbReference type="ARBA" id="ARBA00023136"/>
    </source>
</evidence>
<dbReference type="InterPro" id="IPR001460">
    <property type="entry name" value="PCN-bd_Tpept"/>
</dbReference>
<comment type="similarity">
    <text evidence="3">Belongs to the transpeptidase family.</text>
</comment>
<evidence type="ECO:0000259" key="12">
    <source>
        <dbReference type="Pfam" id="PF00905"/>
    </source>
</evidence>
<evidence type="ECO:0000256" key="8">
    <source>
        <dbReference type="ARBA" id="ARBA00022989"/>
    </source>
</evidence>
<keyword evidence="10" id="KW-0961">Cell wall biogenesis/degradation</keyword>
<dbReference type="GO" id="GO:0071555">
    <property type="term" value="P:cell wall organization"/>
    <property type="evidence" value="ECO:0007669"/>
    <property type="project" value="UniProtKB-KW"/>
</dbReference>
<dbReference type="InterPro" id="IPR036138">
    <property type="entry name" value="PBP_dimer_sf"/>
</dbReference>
<gene>
    <name evidence="14" type="ORF">FHS19_006362</name>
</gene>
<dbReference type="SUPFAM" id="SSF56601">
    <property type="entry name" value="beta-lactamase/transpeptidase-like"/>
    <property type="match status" value="1"/>
</dbReference>
<comment type="subcellular location">
    <subcellularLocation>
        <location evidence="2">Cell membrane</location>
    </subcellularLocation>
    <subcellularLocation>
        <location evidence="1">Membrane</location>
        <topology evidence="1">Single-pass membrane protein</topology>
    </subcellularLocation>
</comment>
<organism evidence="14 15">
    <name type="scientific">Paenibacillus rhizosphaerae</name>
    <dbReference type="NCBI Taxonomy" id="297318"/>
    <lineage>
        <taxon>Bacteria</taxon>
        <taxon>Bacillati</taxon>
        <taxon>Bacillota</taxon>
        <taxon>Bacilli</taxon>
        <taxon>Bacillales</taxon>
        <taxon>Paenibacillaceae</taxon>
        <taxon>Paenibacillus</taxon>
    </lineage>
</organism>
<evidence type="ECO:0000256" key="10">
    <source>
        <dbReference type="ARBA" id="ARBA00023316"/>
    </source>
</evidence>
<dbReference type="Pfam" id="PF03717">
    <property type="entry name" value="PBP_dimer"/>
    <property type="match status" value="1"/>
</dbReference>
<dbReference type="Pfam" id="PF00905">
    <property type="entry name" value="Transpeptidase"/>
    <property type="match status" value="1"/>
</dbReference>
<evidence type="ECO:0000256" key="6">
    <source>
        <dbReference type="ARBA" id="ARBA00022960"/>
    </source>
</evidence>
<keyword evidence="5 11" id="KW-0812">Transmembrane</keyword>
<evidence type="ECO:0000259" key="13">
    <source>
        <dbReference type="Pfam" id="PF03717"/>
    </source>
</evidence>
<dbReference type="InterPro" id="IPR050515">
    <property type="entry name" value="Beta-lactam/transpept"/>
</dbReference>
<dbReference type="InterPro" id="IPR012338">
    <property type="entry name" value="Beta-lactam/transpept-like"/>
</dbReference>
<name>A0A839U2F9_9BACL</name>
<evidence type="ECO:0000256" key="1">
    <source>
        <dbReference type="ARBA" id="ARBA00004167"/>
    </source>
</evidence>
<accession>A0A839U2F9</accession>
<dbReference type="GO" id="GO:0009252">
    <property type="term" value="P:peptidoglycan biosynthetic process"/>
    <property type="evidence" value="ECO:0007669"/>
    <property type="project" value="UniProtKB-KW"/>
</dbReference>
<dbReference type="Proteomes" id="UP000517523">
    <property type="component" value="Unassembled WGS sequence"/>
</dbReference>
<dbReference type="InterPro" id="IPR005311">
    <property type="entry name" value="PBP_dimer"/>
</dbReference>
<dbReference type="GO" id="GO:0008360">
    <property type="term" value="P:regulation of cell shape"/>
    <property type="evidence" value="ECO:0007669"/>
    <property type="project" value="UniProtKB-KW"/>
</dbReference>
<feature type="domain" description="Penicillin-binding protein transpeptidase" evidence="12">
    <location>
        <begin position="317"/>
        <end position="663"/>
    </location>
</feature>
<keyword evidence="9 11" id="KW-0472">Membrane</keyword>
<evidence type="ECO:0000313" key="15">
    <source>
        <dbReference type="Proteomes" id="UP000517523"/>
    </source>
</evidence>
<dbReference type="EMBL" id="JACHXJ010000007">
    <property type="protein sequence ID" value="MBB3131639.1"/>
    <property type="molecule type" value="Genomic_DNA"/>
</dbReference>
<proteinExistence type="inferred from homology"/>
<dbReference type="PANTHER" id="PTHR30627">
    <property type="entry name" value="PEPTIDOGLYCAN D,D-TRANSPEPTIDASE"/>
    <property type="match status" value="1"/>
</dbReference>
<keyword evidence="6" id="KW-0133">Cell shape</keyword>
<dbReference type="PANTHER" id="PTHR30627:SF2">
    <property type="entry name" value="PEPTIDOGLYCAN D,D-TRANSPEPTIDASE MRDA"/>
    <property type="match status" value="1"/>
</dbReference>
<dbReference type="Gene3D" id="3.90.1310.10">
    <property type="entry name" value="Penicillin-binding protein 2a (Domain 2)"/>
    <property type="match status" value="1"/>
</dbReference>
<dbReference type="AlphaFoldDB" id="A0A839U2F9"/>
<evidence type="ECO:0000313" key="14">
    <source>
        <dbReference type="EMBL" id="MBB3131639.1"/>
    </source>
</evidence>
<evidence type="ECO:0000256" key="3">
    <source>
        <dbReference type="ARBA" id="ARBA00007171"/>
    </source>
</evidence>
<evidence type="ECO:0000256" key="11">
    <source>
        <dbReference type="SAM" id="Phobius"/>
    </source>
</evidence>
<keyword evidence="4" id="KW-1003">Cell membrane</keyword>
<reference evidence="14 15" key="1">
    <citation type="submission" date="2020-08" db="EMBL/GenBank/DDBJ databases">
        <title>Genomic Encyclopedia of Type Strains, Phase III (KMG-III): the genomes of soil and plant-associated and newly described type strains.</title>
        <authorList>
            <person name="Whitman W."/>
        </authorList>
    </citation>
    <scope>NUCLEOTIDE SEQUENCE [LARGE SCALE GENOMIC DNA]</scope>
    <source>
        <strain evidence="14 15">CECT 5831</strain>
    </source>
</reference>
<dbReference type="GO" id="GO:0008658">
    <property type="term" value="F:penicillin binding"/>
    <property type="evidence" value="ECO:0007669"/>
    <property type="project" value="InterPro"/>
</dbReference>
<feature type="domain" description="Penicillin-binding protein dimerisation" evidence="13">
    <location>
        <begin position="68"/>
        <end position="263"/>
    </location>
</feature>